<dbReference type="SUPFAM" id="SSF56672">
    <property type="entry name" value="DNA/RNA polymerases"/>
    <property type="match status" value="1"/>
</dbReference>
<keyword evidence="9" id="KW-1185">Reference proteome</keyword>
<keyword evidence="6" id="KW-0695">RNA-directed DNA polymerase</keyword>
<dbReference type="Gene3D" id="3.30.70.270">
    <property type="match status" value="1"/>
</dbReference>
<reference evidence="8 9" key="1">
    <citation type="submission" date="2019-09" db="EMBL/GenBank/DDBJ databases">
        <title>Bird 10,000 Genomes (B10K) Project - Family phase.</title>
        <authorList>
            <person name="Zhang G."/>
        </authorList>
    </citation>
    <scope>NUCLEOTIDE SEQUENCE [LARGE SCALE GENOMIC DNA]</scope>
    <source>
        <strain evidence="8">B10K-DU-002-60</strain>
        <tissue evidence="8">Muscle</tissue>
    </source>
</reference>
<dbReference type="Pfam" id="PF06817">
    <property type="entry name" value="RVT_thumb"/>
    <property type="match status" value="1"/>
</dbReference>
<evidence type="ECO:0000256" key="3">
    <source>
        <dbReference type="ARBA" id="ARBA00022722"/>
    </source>
</evidence>
<feature type="domain" description="Reverse transcriptase thumb" evidence="7">
    <location>
        <begin position="16"/>
        <end position="56"/>
    </location>
</feature>
<evidence type="ECO:0000256" key="6">
    <source>
        <dbReference type="ARBA" id="ARBA00022918"/>
    </source>
</evidence>
<evidence type="ECO:0000256" key="4">
    <source>
        <dbReference type="ARBA" id="ARBA00022759"/>
    </source>
</evidence>
<keyword evidence="5" id="KW-0378">Hydrolase</keyword>
<dbReference type="Proteomes" id="UP000532437">
    <property type="component" value="Unassembled WGS sequence"/>
</dbReference>
<comment type="caution">
    <text evidence="8">The sequence shown here is derived from an EMBL/GenBank/DDBJ whole genome shotgun (WGS) entry which is preliminary data.</text>
</comment>
<evidence type="ECO:0000256" key="2">
    <source>
        <dbReference type="ARBA" id="ARBA00022695"/>
    </source>
</evidence>
<keyword evidence="1" id="KW-0808">Transferase</keyword>
<gene>
    <name evidence="8" type="primary">Ervk18_2</name>
    <name evidence="8" type="ORF">ERYMCC_R15937</name>
</gene>
<sequence length="56" mass="6656">PWKYLRWRITKQTISPQKIQLRVNINTLQDLQQLLGEINWIRPILGVTSNELAPLF</sequence>
<organism evidence="8 9">
    <name type="scientific">Erythrocercus mccallii</name>
    <dbReference type="NCBI Taxonomy" id="107208"/>
    <lineage>
        <taxon>Eukaryota</taxon>
        <taxon>Metazoa</taxon>
        <taxon>Chordata</taxon>
        <taxon>Craniata</taxon>
        <taxon>Vertebrata</taxon>
        <taxon>Euteleostomi</taxon>
        <taxon>Archelosauria</taxon>
        <taxon>Archosauria</taxon>
        <taxon>Dinosauria</taxon>
        <taxon>Saurischia</taxon>
        <taxon>Theropoda</taxon>
        <taxon>Coelurosauria</taxon>
        <taxon>Aves</taxon>
        <taxon>Neognathae</taxon>
        <taxon>Neoaves</taxon>
        <taxon>Telluraves</taxon>
        <taxon>Australaves</taxon>
        <taxon>Passeriformes</taxon>
        <taxon>Corvoidea</taxon>
        <taxon>Dicruridae</taxon>
        <taxon>Erythrocercus</taxon>
    </lineage>
</organism>
<feature type="non-terminal residue" evidence="8">
    <location>
        <position position="56"/>
    </location>
</feature>
<dbReference type="EMBL" id="VZRG01001927">
    <property type="protein sequence ID" value="NWT57922.1"/>
    <property type="molecule type" value="Genomic_DNA"/>
</dbReference>
<accession>A0A7K5PSA5</accession>
<proteinExistence type="predicted"/>
<dbReference type="InterPro" id="IPR010661">
    <property type="entry name" value="RVT_thumb"/>
</dbReference>
<dbReference type="AlphaFoldDB" id="A0A7K5PSA5"/>
<evidence type="ECO:0000313" key="8">
    <source>
        <dbReference type="EMBL" id="NWT57922.1"/>
    </source>
</evidence>
<dbReference type="GO" id="GO:0003964">
    <property type="term" value="F:RNA-directed DNA polymerase activity"/>
    <property type="evidence" value="ECO:0007669"/>
    <property type="project" value="UniProtKB-KW"/>
</dbReference>
<evidence type="ECO:0000256" key="5">
    <source>
        <dbReference type="ARBA" id="ARBA00022801"/>
    </source>
</evidence>
<evidence type="ECO:0000313" key="9">
    <source>
        <dbReference type="Proteomes" id="UP000532437"/>
    </source>
</evidence>
<keyword evidence="3" id="KW-0540">Nuclease</keyword>
<dbReference type="InterPro" id="IPR043502">
    <property type="entry name" value="DNA/RNA_pol_sf"/>
</dbReference>
<feature type="non-terminal residue" evidence="8">
    <location>
        <position position="1"/>
    </location>
</feature>
<evidence type="ECO:0000256" key="1">
    <source>
        <dbReference type="ARBA" id="ARBA00022679"/>
    </source>
</evidence>
<name>A0A7K5PSA5_9CORV</name>
<dbReference type="GO" id="GO:0004519">
    <property type="term" value="F:endonuclease activity"/>
    <property type="evidence" value="ECO:0007669"/>
    <property type="project" value="UniProtKB-KW"/>
</dbReference>
<dbReference type="PANTHER" id="PTHR41694:SF3">
    <property type="entry name" value="RNA-DIRECTED DNA POLYMERASE-RELATED"/>
    <property type="match status" value="1"/>
</dbReference>
<keyword evidence="4" id="KW-0255">Endonuclease</keyword>
<dbReference type="GO" id="GO:0016787">
    <property type="term" value="F:hydrolase activity"/>
    <property type="evidence" value="ECO:0007669"/>
    <property type="project" value="UniProtKB-KW"/>
</dbReference>
<dbReference type="GO" id="GO:0035613">
    <property type="term" value="F:RNA stem-loop binding"/>
    <property type="evidence" value="ECO:0007669"/>
    <property type="project" value="TreeGrafter"/>
</dbReference>
<protein>
    <submittedName>
        <fullName evidence="8">POK18 protein</fullName>
    </submittedName>
</protein>
<keyword evidence="2" id="KW-0548">Nucleotidyltransferase</keyword>
<dbReference type="InterPro" id="IPR043128">
    <property type="entry name" value="Rev_trsase/Diguanyl_cyclase"/>
</dbReference>
<dbReference type="PANTHER" id="PTHR41694">
    <property type="entry name" value="ENDOGENOUS RETROVIRUS GROUP K MEMBER POL PROTEIN"/>
    <property type="match status" value="1"/>
</dbReference>
<evidence type="ECO:0000259" key="7">
    <source>
        <dbReference type="Pfam" id="PF06817"/>
    </source>
</evidence>